<keyword evidence="1" id="KW-0812">Transmembrane</keyword>
<dbReference type="AlphaFoldDB" id="A0A0F3QAN1"/>
<dbReference type="InterPro" id="IPR036259">
    <property type="entry name" value="MFS_trans_sf"/>
</dbReference>
<dbReference type="EMBL" id="LAOI01000001">
    <property type="protein sequence ID" value="KJV89302.1"/>
    <property type="molecule type" value="Genomic_DNA"/>
</dbReference>
<feature type="transmembrane region" description="Helical" evidence="1">
    <location>
        <begin position="45"/>
        <end position="66"/>
    </location>
</feature>
<evidence type="ECO:0000313" key="3">
    <source>
        <dbReference type="Proteomes" id="UP000033661"/>
    </source>
</evidence>
<keyword evidence="1" id="KW-1133">Transmembrane helix</keyword>
<name>A0A0F3QAN1_RICBE</name>
<dbReference type="SUPFAM" id="SSF103473">
    <property type="entry name" value="MFS general substrate transporter"/>
    <property type="match status" value="1"/>
</dbReference>
<protein>
    <submittedName>
        <fullName evidence="2">Putative membrane protein</fullName>
    </submittedName>
</protein>
<dbReference type="Proteomes" id="UP000033661">
    <property type="component" value="Unassembled WGS sequence"/>
</dbReference>
<reference evidence="2 3" key="1">
    <citation type="submission" date="2015-02" db="EMBL/GenBank/DDBJ databases">
        <title>Genome Sequencing of Rickettsiales.</title>
        <authorList>
            <person name="Daugherty S.C."/>
            <person name="Su Q."/>
            <person name="Abolude K."/>
            <person name="Beier-Sexton M."/>
            <person name="Carlyon J.A."/>
            <person name="Carter R."/>
            <person name="Day N.P."/>
            <person name="Dumler S.J."/>
            <person name="Dyachenko V."/>
            <person name="Godinez A."/>
            <person name="Kurtti T.J."/>
            <person name="Lichay M."/>
            <person name="Mullins K.E."/>
            <person name="Ott S."/>
            <person name="Pappas-Brown V."/>
            <person name="Paris D.H."/>
            <person name="Patel P."/>
            <person name="Richards A.L."/>
            <person name="Sadzewicz L."/>
            <person name="Sears K."/>
            <person name="Seidman D."/>
            <person name="Sengamalay N."/>
            <person name="Stenos J."/>
            <person name="Tallon L.J."/>
            <person name="Vincent G."/>
            <person name="Fraser C.M."/>
            <person name="Munderloh U."/>
            <person name="Dunning-Hotopp J.C."/>
        </authorList>
    </citation>
    <scope>NUCLEOTIDE SEQUENCE [LARGE SCALE GENOMIC DNA]</scope>
    <source>
        <strain evidence="2 3">RML An4</strain>
    </source>
</reference>
<keyword evidence="1" id="KW-0472">Membrane</keyword>
<evidence type="ECO:0000256" key="1">
    <source>
        <dbReference type="SAM" id="Phobius"/>
    </source>
</evidence>
<keyword evidence="3" id="KW-1185">Reference proteome</keyword>
<feature type="transmembrane region" description="Helical" evidence="1">
    <location>
        <begin position="12"/>
        <end position="39"/>
    </location>
</feature>
<dbReference type="RefSeq" id="WP_011477124.1">
    <property type="nucleotide sequence ID" value="NZ_LAOI01000001.1"/>
</dbReference>
<comment type="caution">
    <text evidence="2">The sequence shown here is derived from an EMBL/GenBank/DDBJ whole genome shotgun (WGS) entry which is preliminary data.</text>
</comment>
<dbReference type="PATRIC" id="fig|1359193.3.peg.261"/>
<sequence length="73" mass="8309">MPILSRLFATKIRYTATALIYNSAYSIASFIPIIASYLLQKYQSPLILGIFFVISIILAFISIIAVQNRKNFY</sequence>
<proteinExistence type="predicted"/>
<accession>A0A0F3QAN1</accession>
<gene>
    <name evidence="2" type="ORF">RBEAN4_0273</name>
</gene>
<evidence type="ECO:0000313" key="2">
    <source>
        <dbReference type="EMBL" id="KJV89302.1"/>
    </source>
</evidence>
<organism evidence="2 3">
    <name type="scientific">Rickettsia bellii str. RML An4</name>
    <dbReference type="NCBI Taxonomy" id="1359193"/>
    <lineage>
        <taxon>Bacteria</taxon>
        <taxon>Pseudomonadati</taxon>
        <taxon>Pseudomonadota</taxon>
        <taxon>Alphaproteobacteria</taxon>
        <taxon>Rickettsiales</taxon>
        <taxon>Rickettsiaceae</taxon>
        <taxon>Rickettsieae</taxon>
        <taxon>Rickettsia</taxon>
        <taxon>belli group</taxon>
    </lineage>
</organism>